<evidence type="ECO:0000256" key="1">
    <source>
        <dbReference type="SAM" id="Phobius"/>
    </source>
</evidence>
<dbReference type="PANTHER" id="PTHR37544:SF3">
    <property type="entry name" value="SPRAY"/>
    <property type="match status" value="1"/>
</dbReference>
<protein>
    <submittedName>
        <fullName evidence="2">Uncharacterized protein</fullName>
    </submittedName>
</protein>
<gene>
    <name evidence="2" type="ORF">N7G274_009463</name>
</gene>
<keyword evidence="3" id="KW-1185">Reference proteome</keyword>
<dbReference type="EMBL" id="JBEFKJ010000037">
    <property type="protein sequence ID" value="KAL2037738.1"/>
    <property type="molecule type" value="Genomic_DNA"/>
</dbReference>
<feature type="transmembrane region" description="Helical" evidence="1">
    <location>
        <begin position="1103"/>
        <end position="1123"/>
    </location>
</feature>
<dbReference type="Pfam" id="PF11915">
    <property type="entry name" value="DUF3433"/>
    <property type="match status" value="2"/>
</dbReference>
<accession>A0ABR3ZWP3</accession>
<keyword evidence="1" id="KW-0472">Membrane</keyword>
<organism evidence="2 3">
    <name type="scientific">Stereocaulon virgatum</name>
    <dbReference type="NCBI Taxonomy" id="373712"/>
    <lineage>
        <taxon>Eukaryota</taxon>
        <taxon>Fungi</taxon>
        <taxon>Dikarya</taxon>
        <taxon>Ascomycota</taxon>
        <taxon>Pezizomycotina</taxon>
        <taxon>Lecanoromycetes</taxon>
        <taxon>OSLEUM clade</taxon>
        <taxon>Lecanoromycetidae</taxon>
        <taxon>Lecanorales</taxon>
        <taxon>Lecanorineae</taxon>
        <taxon>Stereocaulaceae</taxon>
        <taxon>Stereocaulon</taxon>
    </lineage>
</organism>
<feature type="transmembrane region" description="Helical" evidence="1">
    <location>
        <begin position="490"/>
        <end position="511"/>
    </location>
</feature>
<keyword evidence="1" id="KW-1133">Transmembrane helix</keyword>
<comment type="caution">
    <text evidence="2">The sequence shown here is derived from an EMBL/GenBank/DDBJ whole genome shotgun (WGS) entry which is preliminary data.</text>
</comment>
<dbReference type="InterPro" id="IPR021840">
    <property type="entry name" value="DUF3433"/>
</dbReference>
<feature type="transmembrane region" description="Helical" evidence="1">
    <location>
        <begin position="610"/>
        <end position="632"/>
    </location>
</feature>
<reference evidence="2 3" key="1">
    <citation type="submission" date="2024-09" db="EMBL/GenBank/DDBJ databases">
        <title>Rethinking Asexuality: The Enigmatic Case of Functional Sexual Genes in Lepraria (Stereocaulaceae).</title>
        <authorList>
            <person name="Doellman M."/>
            <person name="Sun Y."/>
            <person name="Barcenas-Pena A."/>
            <person name="Lumbsch H.T."/>
            <person name="Grewe F."/>
        </authorList>
    </citation>
    <scope>NUCLEOTIDE SEQUENCE [LARGE SCALE GENOMIC DNA]</scope>
    <source>
        <strain evidence="2 3">Mercado 3170</strain>
    </source>
</reference>
<feature type="transmembrane region" description="Helical" evidence="1">
    <location>
        <begin position="61"/>
        <end position="91"/>
    </location>
</feature>
<evidence type="ECO:0000313" key="2">
    <source>
        <dbReference type="EMBL" id="KAL2037738.1"/>
    </source>
</evidence>
<keyword evidence="1" id="KW-0812">Transmembrane</keyword>
<sequence>MCSPFQPSVEPLPANQKASKVWKPVTLRPPLLLSIAALTACFIIVLEYLSQLSHRNGGLVFAVDGLSITATLSHLYLPTVIAVFYSILWSWIDLDAKRLEPYFQMSKEGGVLARDSLFLHYPVDFVAFVPYRAFRRKHWSVFFAGTAMMAVFWAVTPLASAIFNATRITHTANSVTHTSAALAPVANQASALTSGFMMTAYGVLWLGQELPGFTTNDSALLPFVVDSKEDPPLLDASWTSTTTMYSTTLTCKPAIIENTTSGSSYSDGHGCVIAATSLPSGQENNLTTLYIGYYMNQYIDYSLSGMGCSSERFSQLFLAFWGETVNGVFTPTTLFCEPAYWATKVNATVSAQNMTVSSIVPLETPTPLSNDLFNKSNFELVIGTGSQTVSRRADIPDTTVLLNQKAQLLQMGIGPEANPTNLVGFAVGATKLELSKYLDASVLASSFEKAHKLLFALAINSLFSAKGSIPDTRPGVIQGTTNTVVVVRQLALVLESVFALVTLLTLALLYVSWTRSSQIRQDPASLDVIMGMVEPGSLASRHAYECLNPDEMLRAYIKQGRISLSAAEVGSRSQISHDIDKTTASIKSVGSAGIAVDVDAPSVQPLELHVAVAVVFIAILSLAVVALIVLQTNINRDLGLRMPSGNAVVNQLLTNYVPVMYATFLEPFWLLLNRLLCILKPFDELRKGHARPSKSVRLQYTSLPPQLVLWRALRARHFLLAAVCAIGLSANVMSVALSGLFRTKITVTDSSHTFAQLFLPVLDQKFTDVINSDPAYIATANISHNTSLPAWTSREKYFLPLAINKNSSSKYNLPTYKATTQGFGASLECAPINYNSTEFIMNGTGSMGKPTTLVPVPQKLSKDREIKCINANQGPAGGQNNSKAALEVFLPLSASNASTGHTSNDICNTLLLAGFLRANISVAVDNAKTDNTDIVSRGAPDVLAINSLSSLWMVCQPTFLTAPFSVTVDHGGRIQASTQTGPYVQDPTPFFSNSSNVTYFLDQTRRFWGFADDTGPYWHNDTFVDSWFAYFIKTLTNTTAFIDPSAPVPGFDTVAPIIEDIYARIFAITLSLNPSWFKSAPPGNLFPGSVSNTSSRIFISGPAFLTVVMLLGLNIVVALAYYIKRPKRFLKRMPTTIASVLELFDGSGLVDEARARGGMSEEWKLGYGRFVGTDGKPRIGIERRPFVVGWDQE</sequence>
<dbReference type="Proteomes" id="UP001590950">
    <property type="component" value="Unassembled WGS sequence"/>
</dbReference>
<proteinExistence type="predicted"/>
<feature type="transmembrane region" description="Helical" evidence="1">
    <location>
        <begin position="718"/>
        <end position="741"/>
    </location>
</feature>
<dbReference type="PANTHER" id="PTHR37544">
    <property type="entry name" value="SPRAY-RELATED"/>
    <property type="match status" value="1"/>
</dbReference>
<feature type="transmembrane region" description="Helical" evidence="1">
    <location>
        <begin position="141"/>
        <end position="163"/>
    </location>
</feature>
<feature type="transmembrane region" description="Helical" evidence="1">
    <location>
        <begin position="31"/>
        <end position="49"/>
    </location>
</feature>
<name>A0ABR3ZWP3_9LECA</name>
<evidence type="ECO:0000313" key="3">
    <source>
        <dbReference type="Proteomes" id="UP001590950"/>
    </source>
</evidence>